<evidence type="ECO:0000256" key="4">
    <source>
        <dbReference type="ARBA" id="ARBA00012847"/>
    </source>
</evidence>
<comment type="pathway">
    <text evidence="1">Amino-acid biosynthesis; L-lysine biosynthesis via AAA pathway; L-lysine from L-alpha-aminoadipate (fungal route): step 3/3.</text>
</comment>
<evidence type="ECO:0000256" key="5">
    <source>
        <dbReference type="ARBA" id="ARBA00021221"/>
    </source>
</evidence>
<sequence length="406" mass="46174">MPKIGILKEGKIPIDRRVPITPTQAKQIQGSYPDVEIVCHKSDIRCFDDSDYTREGIHLTENVEDCDILVGVKEVPIDQLIPNKTYFFFSHTIKKQAYNRDLLLAILEKKITLIDYETLTNTEGQRIIAFGRYAGLVGAYNALWTYGKRYRLYDIRRAHECFDLEDLKTEFTKIKLPKVKIAITGGGRVAKGAMEIMHGLGIRRVSPAQFVSQVYDEPVFCQLNNRDYNRHKEGKTFNRAEFFNFPENFESDFHGYAQHADILIACAYWHPDAPVLFTREQMAHRDFNIKVIADVTCDIEGSIPSTLRPSTIDDPIYDYDPTQGISAPPLSDEGNVTVLAVDNLPCELPRNASEDFGHELVTNVLPCLLREDKGEVIARAKMTENGKLTQRFSYLQNYVDGVPEEG</sequence>
<organism evidence="14 15">
    <name type="scientific">Reichenbachiella ulvae</name>
    <dbReference type="NCBI Taxonomy" id="2980104"/>
    <lineage>
        <taxon>Bacteria</taxon>
        <taxon>Pseudomonadati</taxon>
        <taxon>Bacteroidota</taxon>
        <taxon>Cytophagia</taxon>
        <taxon>Cytophagales</taxon>
        <taxon>Reichenbachiellaceae</taxon>
        <taxon>Reichenbachiella</taxon>
    </lineage>
</organism>
<keyword evidence="7" id="KW-0560">Oxidoreductase</keyword>
<dbReference type="Gene3D" id="3.40.50.720">
    <property type="entry name" value="NAD(P)-binding Rossmann-like Domain"/>
    <property type="match status" value="2"/>
</dbReference>
<proteinExistence type="inferred from homology"/>
<evidence type="ECO:0000256" key="2">
    <source>
        <dbReference type="ARBA" id="ARBA00005689"/>
    </source>
</evidence>
<comment type="subunit">
    <text evidence="3">Monomer.</text>
</comment>
<dbReference type="InterPro" id="IPR007698">
    <property type="entry name" value="AlaDH/PNT_NAD(H)-bd"/>
</dbReference>
<evidence type="ECO:0000256" key="3">
    <source>
        <dbReference type="ARBA" id="ARBA00011245"/>
    </source>
</evidence>
<dbReference type="SMART" id="SM01002">
    <property type="entry name" value="AlaDh_PNT_C"/>
    <property type="match status" value="1"/>
</dbReference>
<reference evidence="14 15" key="1">
    <citation type="submission" date="2022-10" db="EMBL/GenBank/DDBJ databases">
        <title>Comparative genomics and taxonomic characterization of three novel marine species of genus Reichenbachiella exhibiting antioxidant and polysaccharide degradation activities.</title>
        <authorList>
            <person name="Muhammad N."/>
            <person name="Lee Y.-J."/>
            <person name="Ko J."/>
            <person name="Kim S.-G."/>
        </authorList>
    </citation>
    <scope>NUCLEOTIDE SEQUENCE [LARGE SCALE GENOMIC DNA]</scope>
    <source>
        <strain evidence="14 15">ABR2-5</strain>
    </source>
</reference>
<feature type="domain" description="Alanine dehydrogenase/pyridine nucleotide transhydrogenase NAD(H)-binding" evidence="12">
    <location>
        <begin position="164"/>
        <end position="340"/>
    </location>
</feature>
<dbReference type="EC" id="1.5.1.7" evidence="4"/>
<evidence type="ECO:0000256" key="10">
    <source>
        <dbReference type="ARBA" id="ARBA00033228"/>
    </source>
</evidence>
<dbReference type="SUPFAM" id="SSF51735">
    <property type="entry name" value="NAD(P)-binding Rossmann-fold domains"/>
    <property type="match status" value="1"/>
</dbReference>
<comment type="caution">
    <text evidence="14">The sequence shown here is derived from an EMBL/GenBank/DDBJ whole genome shotgun (WGS) entry which is preliminary data.</text>
</comment>
<keyword evidence="6" id="KW-0028">Amino-acid biosynthesis</keyword>
<dbReference type="Proteomes" id="UP001300692">
    <property type="component" value="Unassembled WGS sequence"/>
</dbReference>
<evidence type="ECO:0000256" key="11">
    <source>
        <dbReference type="ARBA" id="ARBA00047860"/>
    </source>
</evidence>
<dbReference type="InterPro" id="IPR007886">
    <property type="entry name" value="AlaDH/PNT_N"/>
</dbReference>
<dbReference type="EMBL" id="JAOYOD010000001">
    <property type="protein sequence ID" value="MCV9387861.1"/>
    <property type="molecule type" value="Genomic_DNA"/>
</dbReference>
<name>A0ABT3CVY1_9BACT</name>
<dbReference type="PIRSF" id="PIRSF018250">
    <property type="entry name" value="Saccharopine_DH_Lys"/>
    <property type="match status" value="1"/>
</dbReference>
<dbReference type="RefSeq" id="WP_264138679.1">
    <property type="nucleotide sequence ID" value="NZ_JAOYOD010000001.1"/>
</dbReference>
<evidence type="ECO:0000256" key="1">
    <source>
        <dbReference type="ARBA" id="ARBA00004884"/>
    </source>
</evidence>
<evidence type="ECO:0000313" key="14">
    <source>
        <dbReference type="EMBL" id="MCV9387861.1"/>
    </source>
</evidence>
<dbReference type="CDD" id="cd05199">
    <property type="entry name" value="SDH_like"/>
    <property type="match status" value="1"/>
</dbReference>
<evidence type="ECO:0000256" key="8">
    <source>
        <dbReference type="ARBA" id="ARBA00023027"/>
    </source>
</evidence>
<evidence type="ECO:0000259" key="12">
    <source>
        <dbReference type="SMART" id="SM01002"/>
    </source>
</evidence>
<evidence type="ECO:0000256" key="6">
    <source>
        <dbReference type="ARBA" id="ARBA00022605"/>
    </source>
</evidence>
<gene>
    <name evidence="14" type="ORF">N7U62_14355</name>
</gene>
<feature type="domain" description="Alanine dehydrogenase/pyridine nucleotide transhydrogenase N-terminal" evidence="13">
    <location>
        <begin position="5"/>
        <end position="137"/>
    </location>
</feature>
<protein>
    <recommendedName>
        <fullName evidence="5">Saccharopine dehydrogenase [NAD(+), L-lysine-forming]</fullName>
        <ecNumber evidence="4">1.5.1.7</ecNumber>
    </recommendedName>
    <alternativeName>
        <fullName evidence="10">Lysine--2-oxoglutarate reductase</fullName>
    </alternativeName>
</protein>
<evidence type="ECO:0000256" key="7">
    <source>
        <dbReference type="ARBA" id="ARBA00023002"/>
    </source>
</evidence>
<dbReference type="Pfam" id="PF01262">
    <property type="entry name" value="AlaDh_PNT_C"/>
    <property type="match status" value="1"/>
</dbReference>
<keyword evidence="9" id="KW-1015">Disulfide bond</keyword>
<comment type="similarity">
    <text evidence="2">Belongs to the AlaDH/PNT family.</text>
</comment>
<evidence type="ECO:0000313" key="15">
    <source>
        <dbReference type="Proteomes" id="UP001300692"/>
    </source>
</evidence>
<evidence type="ECO:0000256" key="9">
    <source>
        <dbReference type="ARBA" id="ARBA00023157"/>
    </source>
</evidence>
<evidence type="ECO:0000259" key="13">
    <source>
        <dbReference type="SMART" id="SM01003"/>
    </source>
</evidence>
<dbReference type="PANTHER" id="PTHR11133:SF23">
    <property type="entry name" value="SACCHAROPINE DEHYDROGENASE [NAD(+), L-LYSINE-FORMING]"/>
    <property type="match status" value="1"/>
</dbReference>
<keyword evidence="15" id="KW-1185">Reference proteome</keyword>
<dbReference type="InterPro" id="IPR027281">
    <property type="entry name" value="Lys1"/>
</dbReference>
<dbReference type="InterPro" id="IPR036291">
    <property type="entry name" value="NAD(P)-bd_dom_sf"/>
</dbReference>
<dbReference type="SMART" id="SM01003">
    <property type="entry name" value="AlaDh_PNT_N"/>
    <property type="match status" value="1"/>
</dbReference>
<accession>A0ABT3CVY1</accession>
<comment type="catalytic activity">
    <reaction evidence="11">
        <text>L-saccharopine + NAD(+) + H2O = L-lysine + 2-oxoglutarate + NADH + H(+)</text>
        <dbReference type="Rhea" id="RHEA:12440"/>
        <dbReference type="ChEBI" id="CHEBI:15377"/>
        <dbReference type="ChEBI" id="CHEBI:15378"/>
        <dbReference type="ChEBI" id="CHEBI:16810"/>
        <dbReference type="ChEBI" id="CHEBI:32551"/>
        <dbReference type="ChEBI" id="CHEBI:57540"/>
        <dbReference type="ChEBI" id="CHEBI:57945"/>
        <dbReference type="ChEBI" id="CHEBI:57951"/>
        <dbReference type="EC" id="1.5.1.7"/>
    </reaction>
</comment>
<dbReference type="InterPro" id="IPR051168">
    <property type="entry name" value="AASS"/>
</dbReference>
<dbReference type="PANTHER" id="PTHR11133">
    <property type="entry name" value="SACCHAROPINE DEHYDROGENASE"/>
    <property type="match status" value="1"/>
</dbReference>
<dbReference type="Pfam" id="PF05222">
    <property type="entry name" value="AlaDh_PNT_N"/>
    <property type="match status" value="1"/>
</dbReference>
<keyword evidence="8" id="KW-0520">NAD</keyword>
<dbReference type="SUPFAM" id="SSF52283">
    <property type="entry name" value="Formate/glycerate dehydrogenase catalytic domain-like"/>
    <property type="match status" value="1"/>
</dbReference>